<evidence type="ECO:0000313" key="2">
    <source>
        <dbReference type="Proteomes" id="UP000321816"/>
    </source>
</evidence>
<dbReference type="EMBL" id="CP144914">
    <property type="protein sequence ID" value="WWD79207.1"/>
    <property type="molecule type" value="Genomic_DNA"/>
</dbReference>
<organism evidence="1 2">
    <name type="scientific">Alkalicoccus halolimnae</name>
    <dbReference type="NCBI Taxonomy" id="1667239"/>
    <lineage>
        <taxon>Bacteria</taxon>
        <taxon>Bacillati</taxon>
        <taxon>Bacillota</taxon>
        <taxon>Bacilli</taxon>
        <taxon>Bacillales</taxon>
        <taxon>Bacillaceae</taxon>
        <taxon>Alkalicoccus</taxon>
    </lineage>
</organism>
<dbReference type="KEGG" id="ahal:FTX54_012365"/>
<accession>A0AAJ8LT90</accession>
<reference evidence="1 2" key="1">
    <citation type="submission" date="2024-01" db="EMBL/GenBank/DDBJ databases">
        <title>Complete Genome Sequence of Alkalicoccus halolimnae BZ-SZ-XJ29T, a Moderately Halophilic Bacterium Isolated from a Salt Lake.</title>
        <authorList>
            <person name="Zhao B."/>
        </authorList>
    </citation>
    <scope>NUCLEOTIDE SEQUENCE [LARGE SCALE GENOMIC DNA]</scope>
    <source>
        <strain evidence="1 2">BZ-SZ-XJ29</strain>
    </source>
</reference>
<dbReference type="RefSeq" id="WP_187254510.1">
    <property type="nucleotide sequence ID" value="NZ_CP144914.1"/>
</dbReference>
<dbReference type="Proteomes" id="UP000321816">
    <property type="component" value="Chromosome"/>
</dbReference>
<dbReference type="AlphaFoldDB" id="A0AAJ8LT90"/>
<keyword evidence="2" id="KW-1185">Reference proteome</keyword>
<gene>
    <name evidence="1" type="ORF">FTX54_012365</name>
</gene>
<evidence type="ECO:0000313" key="1">
    <source>
        <dbReference type="EMBL" id="WWD79207.1"/>
    </source>
</evidence>
<proteinExistence type="predicted"/>
<sequence>MKQSSRGRFSHVTAGSVLDIVPEAFKAGGEWTVNKGGTARITALFVL</sequence>
<protein>
    <submittedName>
        <fullName evidence="1">Uncharacterized protein</fullName>
    </submittedName>
</protein>
<name>A0AAJ8LT90_9BACI</name>